<feature type="transmembrane region" description="Helical" evidence="1">
    <location>
        <begin position="6"/>
        <end position="24"/>
    </location>
</feature>
<evidence type="ECO:0000256" key="1">
    <source>
        <dbReference type="SAM" id="Phobius"/>
    </source>
</evidence>
<organism evidence="2 3">
    <name type="scientific">Psychrobacter urativorans</name>
    <dbReference type="NCBI Taxonomy" id="45610"/>
    <lineage>
        <taxon>Bacteria</taxon>
        <taxon>Pseudomonadati</taxon>
        <taxon>Pseudomonadota</taxon>
        <taxon>Gammaproteobacteria</taxon>
        <taxon>Moraxellales</taxon>
        <taxon>Moraxellaceae</taxon>
        <taxon>Psychrobacter</taxon>
    </lineage>
</organism>
<keyword evidence="1" id="KW-1133">Transmembrane helix</keyword>
<gene>
    <name evidence="2" type="ORF">AOC03_10565</name>
</gene>
<accession>A0A0M4U7X0</accession>
<keyword evidence="1" id="KW-0812">Transmembrane</keyword>
<dbReference type="RefSeq" id="WP_062535817.1">
    <property type="nucleotide sequence ID" value="NZ_CP012678.1"/>
</dbReference>
<dbReference type="Proteomes" id="UP000059847">
    <property type="component" value="Chromosome"/>
</dbReference>
<feature type="transmembrane region" description="Helical" evidence="1">
    <location>
        <begin position="36"/>
        <end position="53"/>
    </location>
</feature>
<proteinExistence type="predicted"/>
<dbReference type="AlphaFoldDB" id="A0A0M4U7X0"/>
<keyword evidence="3" id="KW-1185">Reference proteome</keyword>
<keyword evidence="1" id="KW-0472">Membrane</keyword>
<evidence type="ECO:0000313" key="2">
    <source>
        <dbReference type="EMBL" id="ALF60426.1"/>
    </source>
</evidence>
<dbReference type="OrthoDB" id="6658981at2"/>
<sequence length="96" mass="10950">MDIVLAIVWILAMVLYSFSSDYAVHFPNHSHRALPLVRWGSLFMAMGLSAYLAQAYQANLQGSGMWIFLVVVFIIITLSKLTFKWLINRQRSTDIA</sequence>
<dbReference type="EMBL" id="CP012678">
    <property type="protein sequence ID" value="ALF60426.1"/>
    <property type="molecule type" value="Genomic_DNA"/>
</dbReference>
<evidence type="ECO:0000313" key="3">
    <source>
        <dbReference type="Proteomes" id="UP000059847"/>
    </source>
</evidence>
<feature type="transmembrane region" description="Helical" evidence="1">
    <location>
        <begin position="65"/>
        <end position="83"/>
    </location>
</feature>
<dbReference type="KEGG" id="pur:AOC03_10565"/>
<reference evidence="2 3" key="1">
    <citation type="submission" date="2015-09" db="EMBL/GenBank/DDBJ databases">
        <title>Complete genome of Psychrobacter urativorans R10.10B.</title>
        <authorList>
            <person name="See-Too W.S."/>
            <person name="Chan K.G."/>
        </authorList>
    </citation>
    <scope>NUCLEOTIDE SEQUENCE [LARGE SCALE GENOMIC DNA]</scope>
    <source>
        <strain evidence="2 3">R10.10B</strain>
    </source>
</reference>
<name>A0A0M4U7X0_9GAMM</name>
<protein>
    <submittedName>
        <fullName evidence="2">Uncharacterized protein</fullName>
    </submittedName>
</protein>